<dbReference type="GeneID" id="81390216"/>
<dbReference type="EMBL" id="JAPMSZ010000001">
    <property type="protein sequence ID" value="KAJ5114705.1"/>
    <property type="molecule type" value="Genomic_DNA"/>
</dbReference>
<organism evidence="1 2">
    <name type="scientific">Penicillium alfredii</name>
    <dbReference type="NCBI Taxonomy" id="1506179"/>
    <lineage>
        <taxon>Eukaryota</taxon>
        <taxon>Fungi</taxon>
        <taxon>Dikarya</taxon>
        <taxon>Ascomycota</taxon>
        <taxon>Pezizomycotina</taxon>
        <taxon>Eurotiomycetes</taxon>
        <taxon>Eurotiomycetidae</taxon>
        <taxon>Eurotiales</taxon>
        <taxon>Aspergillaceae</taxon>
        <taxon>Penicillium</taxon>
    </lineage>
</organism>
<accession>A0A9W9KQP8</accession>
<reference evidence="1" key="1">
    <citation type="submission" date="2022-11" db="EMBL/GenBank/DDBJ databases">
        <authorList>
            <person name="Petersen C."/>
        </authorList>
    </citation>
    <scope>NUCLEOTIDE SEQUENCE</scope>
    <source>
        <strain evidence="1">IBT 34128</strain>
    </source>
</reference>
<keyword evidence="2" id="KW-1185">Reference proteome</keyword>
<gene>
    <name evidence="1" type="ORF">NUU61_000464</name>
</gene>
<reference evidence="1" key="2">
    <citation type="journal article" date="2023" name="IMA Fungus">
        <title>Comparative genomic study of the Penicillium genus elucidates a diverse pangenome and 15 lateral gene transfer events.</title>
        <authorList>
            <person name="Petersen C."/>
            <person name="Sorensen T."/>
            <person name="Nielsen M.R."/>
            <person name="Sondergaard T.E."/>
            <person name="Sorensen J.L."/>
            <person name="Fitzpatrick D.A."/>
            <person name="Frisvad J.C."/>
            <person name="Nielsen K.L."/>
        </authorList>
    </citation>
    <scope>NUCLEOTIDE SEQUENCE</scope>
    <source>
        <strain evidence="1">IBT 34128</strain>
    </source>
</reference>
<dbReference type="Proteomes" id="UP001141434">
    <property type="component" value="Unassembled WGS sequence"/>
</dbReference>
<dbReference type="AlphaFoldDB" id="A0A9W9KQP8"/>
<evidence type="ECO:0000313" key="1">
    <source>
        <dbReference type="EMBL" id="KAJ5114705.1"/>
    </source>
</evidence>
<dbReference type="RefSeq" id="XP_056515898.1">
    <property type="nucleotide sequence ID" value="XM_056651048.1"/>
</dbReference>
<evidence type="ECO:0000313" key="2">
    <source>
        <dbReference type="Proteomes" id="UP001141434"/>
    </source>
</evidence>
<protein>
    <submittedName>
        <fullName evidence="1">Uncharacterized protein</fullName>
    </submittedName>
</protein>
<sequence length="131" mass="14781">MGVGGTYELPRRGVTIEGVHLTGTIPWMIRWDKDPSKGVHINAVWGKGRDRVKVAYQFHRESDGQDIEGWNEFKKGVKSLNKATKIKTYKQRTDEENNTHKVVFKDGGNQEDAVKAIVEKWTSLIGTPSPC</sequence>
<comment type="caution">
    <text evidence="1">The sequence shown here is derived from an EMBL/GenBank/DDBJ whole genome shotgun (WGS) entry which is preliminary data.</text>
</comment>
<name>A0A9W9KQP8_9EURO</name>
<dbReference type="OrthoDB" id="5416832at2759"/>
<proteinExistence type="predicted"/>